<dbReference type="Proteomes" id="UP000178776">
    <property type="component" value="Chromosome"/>
</dbReference>
<dbReference type="SUPFAM" id="SSF51182">
    <property type="entry name" value="RmlC-like cupins"/>
    <property type="match status" value="1"/>
</dbReference>
<gene>
    <name evidence="2" type="ORF">BKX93_00500</name>
</gene>
<organism evidence="2 3">
    <name type="scientific">Chromobacterium vaccinii</name>
    <dbReference type="NCBI Taxonomy" id="1108595"/>
    <lineage>
        <taxon>Bacteria</taxon>
        <taxon>Pseudomonadati</taxon>
        <taxon>Pseudomonadota</taxon>
        <taxon>Betaproteobacteria</taxon>
        <taxon>Neisseriales</taxon>
        <taxon>Chromobacteriaceae</taxon>
        <taxon>Chromobacterium</taxon>
    </lineage>
</organism>
<reference evidence="2 3" key="1">
    <citation type="submission" date="2016-10" db="EMBL/GenBank/DDBJ databases">
        <title>Chromobacterium muskegensis sp. nov., an insecticidal bacterium isolated from Sphagnum bogs.</title>
        <authorList>
            <person name="Sparks M.E."/>
            <person name="Blackburn M.B."/>
            <person name="Gundersen-Rindal D.E."/>
            <person name="Mitchell A."/>
            <person name="Farrar R."/>
            <person name="Kuhar D."/>
        </authorList>
    </citation>
    <scope>NUCLEOTIDE SEQUENCE [LARGE SCALE GENOMIC DNA]</scope>
    <source>
        <strain evidence="2 3">21-1</strain>
    </source>
</reference>
<dbReference type="Pfam" id="PF12973">
    <property type="entry name" value="Cupin_7"/>
    <property type="match status" value="1"/>
</dbReference>
<dbReference type="InterPro" id="IPR014710">
    <property type="entry name" value="RmlC-like_jellyroll"/>
</dbReference>
<dbReference type="KEGG" id="cvc:BKX93_00500"/>
<sequence length="146" mass="15919">MTISRRDIDEHPKIIAIRAGPVEHQTEPAAMSTPAPILTSSTDWHWSPTPYPGVDFTWLRRNPDGGGSALLKLAKGAKLPLHQHPGTEQVFVTAGRLKVGEHVLNKGDHLFIDAHVPHAVEALQSTVYLTLSESDGVELLEPDQAN</sequence>
<dbReference type="EMBL" id="CP017707">
    <property type="protein sequence ID" value="AOZ48618.1"/>
    <property type="molecule type" value="Genomic_DNA"/>
</dbReference>
<dbReference type="InterPro" id="IPR011051">
    <property type="entry name" value="RmlC_Cupin_sf"/>
</dbReference>
<accession>A0A1D9LBF7</accession>
<name>A0A1D9LBF7_9NEIS</name>
<protein>
    <recommendedName>
        <fullName evidence="1">ChrR-like cupin domain-containing protein</fullName>
    </recommendedName>
</protein>
<evidence type="ECO:0000259" key="1">
    <source>
        <dbReference type="Pfam" id="PF12973"/>
    </source>
</evidence>
<evidence type="ECO:0000313" key="3">
    <source>
        <dbReference type="Proteomes" id="UP000178776"/>
    </source>
</evidence>
<dbReference type="InterPro" id="IPR025979">
    <property type="entry name" value="ChrR-like_cupin_dom"/>
</dbReference>
<dbReference type="AlphaFoldDB" id="A0A1D9LBF7"/>
<proteinExistence type="predicted"/>
<dbReference type="STRING" id="1108595.BKX93_00500"/>
<evidence type="ECO:0000313" key="2">
    <source>
        <dbReference type="EMBL" id="AOZ48618.1"/>
    </source>
</evidence>
<dbReference type="Gene3D" id="2.60.120.10">
    <property type="entry name" value="Jelly Rolls"/>
    <property type="match status" value="1"/>
</dbReference>
<feature type="domain" description="ChrR-like cupin" evidence="1">
    <location>
        <begin position="37"/>
        <end position="129"/>
    </location>
</feature>